<evidence type="ECO:0000259" key="1">
    <source>
        <dbReference type="Pfam" id="PF14742"/>
    </source>
</evidence>
<dbReference type="EMBL" id="JAKLTQ010000033">
    <property type="protein sequence ID" value="MCG2624841.1"/>
    <property type="molecule type" value="Genomic_DNA"/>
</dbReference>
<name>A0ABS9LDR9_9MICC</name>
<accession>A0ABS9LDR9</accession>
<protein>
    <submittedName>
        <fullName evidence="3">Amylo-alpha-1,6-glucosidase</fullName>
    </submittedName>
</protein>
<dbReference type="Proteomes" id="UP001165368">
    <property type="component" value="Unassembled WGS sequence"/>
</dbReference>
<dbReference type="InterPro" id="IPR008928">
    <property type="entry name" value="6-hairpin_glycosidase_sf"/>
</dbReference>
<comment type="caution">
    <text evidence="3">The sequence shown here is derived from an EMBL/GenBank/DDBJ whole genome shotgun (WGS) entry which is preliminary data.</text>
</comment>
<evidence type="ECO:0000259" key="2">
    <source>
        <dbReference type="Pfam" id="PF22422"/>
    </source>
</evidence>
<dbReference type="InterPro" id="IPR012341">
    <property type="entry name" value="6hp_glycosidase-like_sf"/>
</dbReference>
<dbReference type="SUPFAM" id="SSF48208">
    <property type="entry name" value="Six-hairpin glycosidases"/>
    <property type="match status" value="1"/>
</dbReference>
<feature type="domain" description="Mannosylglycerate hydrolase MGH1-like glycoside hydrolase" evidence="2">
    <location>
        <begin position="331"/>
        <end position="571"/>
    </location>
</feature>
<keyword evidence="4" id="KW-1185">Reference proteome</keyword>
<dbReference type="InterPro" id="IPR032856">
    <property type="entry name" value="GDE_N_bis"/>
</dbReference>
<gene>
    <name evidence="3" type="ORF">LVY72_23405</name>
</gene>
<proteinExistence type="predicted"/>
<feature type="domain" description="Putative glycogen debranching enzyme N-terminal" evidence="1">
    <location>
        <begin position="15"/>
        <end position="194"/>
    </location>
</feature>
<evidence type="ECO:0000313" key="3">
    <source>
        <dbReference type="EMBL" id="MCG2624841.1"/>
    </source>
</evidence>
<dbReference type="RefSeq" id="WP_237827289.1">
    <property type="nucleotide sequence ID" value="NZ_JAKLTQ010000033.1"/>
</dbReference>
<evidence type="ECO:0000313" key="4">
    <source>
        <dbReference type="Proteomes" id="UP001165368"/>
    </source>
</evidence>
<organism evidence="3 4">
    <name type="scientific">Arthrobacter hankyongi</name>
    <dbReference type="NCBI Taxonomy" id="2904801"/>
    <lineage>
        <taxon>Bacteria</taxon>
        <taxon>Bacillati</taxon>
        <taxon>Actinomycetota</taxon>
        <taxon>Actinomycetes</taxon>
        <taxon>Micrococcales</taxon>
        <taxon>Micrococcaceae</taxon>
        <taxon>Arthrobacter</taxon>
    </lineage>
</organism>
<reference evidence="3" key="1">
    <citation type="submission" date="2022-01" db="EMBL/GenBank/DDBJ databases">
        <authorList>
            <person name="Jo J.-H."/>
            <person name="Im W.-T."/>
        </authorList>
    </citation>
    <scope>NUCLEOTIDE SEQUENCE</scope>
    <source>
        <strain evidence="3">I2-34</strain>
    </source>
</reference>
<dbReference type="Pfam" id="PF22422">
    <property type="entry name" value="MGH1-like_GH"/>
    <property type="match status" value="1"/>
</dbReference>
<dbReference type="Pfam" id="PF14742">
    <property type="entry name" value="GDE_N_bis"/>
    <property type="match status" value="1"/>
</dbReference>
<dbReference type="InterPro" id="IPR054491">
    <property type="entry name" value="MGH1-like_GH"/>
</dbReference>
<dbReference type="Gene3D" id="1.50.10.10">
    <property type="match status" value="1"/>
</dbReference>
<sequence>MSAESQPYLHHLAALVAAPLQAWSEPQGQIRGQGAQGVYFGMARVLARCLLRVDGIEPQWISSQVRSATVAEYLYTVRVPGSDADPVVWVVRTRTAQAGRLSESLSFKSGLPYTVRLAVQLELVADSSTTEQIQQGNTFSTGGIAPGGSRWHWRDADTIAALTADGAAIDVDGSLLLLDWSIELAPGHAVELGWSLELTDAGAPLRAAGGGPLLTPATSGEPRLQRLMSTSMSDLNSLRLADAQAPGDAFLAAGAPWHLTLYGRDALIAARMLLPVNRELAAGTLRALAARQGTKVDPETAEEPGKIVHEFRRQFTLLPPVYYNYYGGMDATALWVCLLHDTWQAGMPEAEVAALLPHLQAALGWLRDYGDPDGDGFLEHLDETGDGVAHYGWKETPDALRWHDGAPAKGPLALPEIQAYAHEAALCGAALLEHFHSGDQARQWLTYAAELKDNFREQFWCSDDFGPYPAMALDADKEPVDGIGSSMGHLLGTGLLDGDETAAVVGRLMHPALFSGYGIRTLSTTNAAYWPLRTHAGAVWTHDSAWTVMGMLRSGFADEAALLASGLLNAAEGFGWRLPSMFSGHSTQEVWPPVPHPSATRPQAWAAASAVPVALALGGFNVLG</sequence>